<keyword evidence="2" id="KW-1133">Transmembrane helix</keyword>
<evidence type="ECO:0000313" key="3">
    <source>
        <dbReference type="EMBL" id="MDN4476366.1"/>
    </source>
</evidence>
<evidence type="ECO:0000256" key="2">
    <source>
        <dbReference type="SAM" id="Phobius"/>
    </source>
</evidence>
<name>A0ABT8GB39_9MICO</name>
<gene>
    <name evidence="3" type="ORF">QQX09_10915</name>
</gene>
<evidence type="ECO:0008006" key="5">
    <source>
        <dbReference type="Google" id="ProtNLM"/>
    </source>
</evidence>
<sequence>MTERPPPRPAPASVAEALTVAAEDAAGTMRGRAARALAGLDALAVDTRRRRRVLRVVLAVGIVALVGAGAARTLDGPTVPLADQLVDAIVAGDARLVDSLVADGALTDLDLDRPTEAVRLAIVACDLDMFHVLTGAGALRMSDDGRVGEDAALSAAIRSCGAEVIRDVWGSTRTAIPEKHVMVYAAIEGTPRAVRALAQLGVPVNYDEGTSPLEAAIHAGRADTARELVALGASTRLRTEDGVRLGELLRRMPDAAECADIAASTTAAWRDECAQILHGGRP</sequence>
<organism evidence="3 4">
    <name type="scientific">Demequina litoralis</name>
    <dbReference type="NCBI Taxonomy" id="3051660"/>
    <lineage>
        <taxon>Bacteria</taxon>
        <taxon>Bacillati</taxon>
        <taxon>Actinomycetota</taxon>
        <taxon>Actinomycetes</taxon>
        <taxon>Micrococcales</taxon>
        <taxon>Demequinaceae</taxon>
        <taxon>Demequina</taxon>
    </lineage>
</organism>
<comment type="caution">
    <text evidence="3">The sequence shown here is derived from an EMBL/GenBank/DDBJ whole genome shotgun (WGS) entry which is preliminary data.</text>
</comment>
<evidence type="ECO:0000256" key="1">
    <source>
        <dbReference type="PROSITE-ProRule" id="PRU00023"/>
    </source>
</evidence>
<dbReference type="Proteomes" id="UP001172728">
    <property type="component" value="Unassembled WGS sequence"/>
</dbReference>
<dbReference type="SUPFAM" id="SSF48403">
    <property type="entry name" value="Ankyrin repeat"/>
    <property type="match status" value="1"/>
</dbReference>
<dbReference type="EMBL" id="JAUHPW010000008">
    <property type="protein sequence ID" value="MDN4476366.1"/>
    <property type="molecule type" value="Genomic_DNA"/>
</dbReference>
<accession>A0ABT8GB39</accession>
<keyword evidence="4" id="KW-1185">Reference proteome</keyword>
<dbReference type="InterPro" id="IPR002110">
    <property type="entry name" value="Ankyrin_rpt"/>
</dbReference>
<proteinExistence type="predicted"/>
<reference evidence="3" key="1">
    <citation type="submission" date="2023-06" db="EMBL/GenBank/DDBJ databases">
        <title>Sysu t00192.</title>
        <authorList>
            <person name="Gao L."/>
            <person name="Fang B.-Z."/>
            <person name="Li W.-J."/>
        </authorList>
    </citation>
    <scope>NUCLEOTIDE SEQUENCE</scope>
    <source>
        <strain evidence="3">SYSU T00192</strain>
    </source>
</reference>
<dbReference type="Gene3D" id="1.25.40.20">
    <property type="entry name" value="Ankyrin repeat-containing domain"/>
    <property type="match status" value="1"/>
</dbReference>
<dbReference type="InterPro" id="IPR036770">
    <property type="entry name" value="Ankyrin_rpt-contain_sf"/>
</dbReference>
<keyword evidence="2" id="KW-0812">Transmembrane</keyword>
<protein>
    <recommendedName>
        <fullName evidence="5">Ankyrin repeat-containing protein</fullName>
    </recommendedName>
</protein>
<keyword evidence="1" id="KW-0040">ANK repeat</keyword>
<keyword evidence="2" id="KW-0472">Membrane</keyword>
<feature type="repeat" description="ANK" evidence="1">
    <location>
        <begin position="208"/>
        <end position="240"/>
    </location>
</feature>
<dbReference type="RefSeq" id="WP_301134570.1">
    <property type="nucleotide sequence ID" value="NZ_JAUHPW010000008.1"/>
</dbReference>
<feature type="transmembrane region" description="Helical" evidence="2">
    <location>
        <begin position="53"/>
        <end position="71"/>
    </location>
</feature>
<evidence type="ECO:0000313" key="4">
    <source>
        <dbReference type="Proteomes" id="UP001172728"/>
    </source>
</evidence>
<dbReference type="PROSITE" id="PS50088">
    <property type="entry name" value="ANK_REPEAT"/>
    <property type="match status" value="1"/>
</dbReference>